<gene>
    <name evidence="1" type="ORF">Tco_1044052</name>
</gene>
<dbReference type="PANTHER" id="PTHR48475:SF2">
    <property type="entry name" value="RIBONUCLEASE H"/>
    <property type="match status" value="1"/>
</dbReference>
<evidence type="ECO:0008006" key="3">
    <source>
        <dbReference type="Google" id="ProtNLM"/>
    </source>
</evidence>
<reference evidence="1" key="1">
    <citation type="journal article" date="2022" name="Int. J. Mol. Sci.">
        <title>Draft Genome of Tanacetum Coccineum: Genomic Comparison of Closely Related Tanacetum-Family Plants.</title>
        <authorList>
            <person name="Yamashiro T."/>
            <person name="Shiraishi A."/>
            <person name="Nakayama K."/>
            <person name="Satake H."/>
        </authorList>
    </citation>
    <scope>NUCLEOTIDE SEQUENCE</scope>
</reference>
<evidence type="ECO:0000313" key="1">
    <source>
        <dbReference type="EMBL" id="GJT77327.1"/>
    </source>
</evidence>
<dbReference type="PANTHER" id="PTHR48475">
    <property type="entry name" value="RIBONUCLEASE H"/>
    <property type="match status" value="1"/>
</dbReference>
<dbReference type="Proteomes" id="UP001151760">
    <property type="component" value="Unassembled WGS sequence"/>
</dbReference>
<organism evidence="1 2">
    <name type="scientific">Tanacetum coccineum</name>
    <dbReference type="NCBI Taxonomy" id="301880"/>
    <lineage>
        <taxon>Eukaryota</taxon>
        <taxon>Viridiplantae</taxon>
        <taxon>Streptophyta</taxon>
        <taxon>Embryophyta</taxon>
        <taxon>Tracheophyta</taxon>
        <taxon>Spermatophyta</taxon>
        <taxon>Magnoliopsida</taxon>
        <taxon>eudicotyledons</taxon>
        <taxon>Gunneridae</taxon>
        <taxon>Pentapetalae</taxon>
        <taxon>asterids</taxon>
        <taxon>campanulids</taxon>
        <taxon>Asterales</taxon>
        <taxon>Asteraceae</taxon>
        <taxon>Asteroideae</taxon>
        <taxon>Anthemideae</taxon>
        <taxon>Anthemidinae</taxon>
        <taxon>Tanacetum</taxon>
    </lineage>
</organism>
<proteinExistence type="predicted"/>
<keyword evidence="2" id="KW-1185">Reference proteome</keyword>
<accession>A0ABQ5GNU9</accession>
<reference evidence="1" key="2">
    <citation type="submission" date="2022-01" db="EMBL/GenBank/DDBJ databases">
        <authorList>
            <person name="Yamashiro T."/>
            <person name="Shiraishi A."/>
            <person name="Satake H."/>
            <person name="Nakayama K."/>
        </authorList>
    </citation>
    <scope>NUCLEOTIDE SEQUENCE</scope>
</reference>
<name>A0ABQ5GNU9_9ASTR</name>
<evidence type="ECO:0000313" key="2">
    <source>
        <dbReference type="Proteomes" id="UP001151760"/>
    </source>
</evidence>
<dbReference type="EMBL" id="BQNB010018701">
    <property type="protein sequence ID" value="GJT77327.1"/>
    <property type="molecule type" value="Genomic_DNA"/>
</dbReference>
<protein>
    <recommendedName>
        <fullName evidence="3">Reverse transcriptase domain-containing protein</fullName>
    </recommendedName>
</protein>
<sequence>MIKSSNGETPFSLTYGTEAVIPAEIGMPTLRIAEVDLIKNDEALEINMDLIEEKREQAAIQEGESKAKMEKYYNSKVRRTSFKPEDMVYRSNYASHAKDGGKLGHKCEGPYEVTESLGKGAYKLKDHKGNELPQMWNICNLKKYYIHEV</sequence>
<comment type="caution">
    <text evidence="1">The sequence shown here is derived from an EMBL/GenBank/DDBJ whole genome shotgun (WGS) entry which is preliminary data.</text>
</comment>